<dbReference type="InterPro" id="IPR003439">
    <property type="entry name" value="ABC_transporter-like_ATP-bd"/>
</dbReference>
<comment type="similarity">
    <text evidence="1">Belongs to the ABC transporter superfamily.</text>
</comment>
<keyword evidence="4 6" id="KW-0067">ATP-binding</keyword>
<dbReference type="SUPFAM" id="SSF52540">
    <property type="entry name" value="P-loop containing nucleoside triphosphate hydrolases"/>
    <property type="match status" value="1"/>
</dbReference>
<dbReference type="PROSITE" id="PS50893">
    <property type="entry name" value="ABC_TRANSPORTER_2"/>
    <property type="match status" value="1"/>
</dbReference>
<gene>
    <name evidence="6" type="primary">potA</name>
    <name evidence="6" type="ORF">Ldro_1102</name>
</gene>
<dbReference type="InterPro" id="IPR017871">
    <property type="entry name" value="ABC_transporter-like_CS"/>
</dbReference>
<dbReference type="GO" id="GO:0016887">
    <property type="term" value="F:ATP hydrolysis activity"/>
    <property type="evidence" value="ECO:0007669"/>
    <property type="project" value="InterPro"/>
</dbReference>
<dbReference type="Pfam" id="PF00005">
    <property type="entry name" value="ABC_tran"/>
    <property type="match status" value="1"/>
</dbReference>
<evidence type="ECO:0000256" key="4">
    <source>
        <dbReference type="ARBA" id="ARBA00022840"/>
    </source>
</evidence>
<dbReference type="GO" id="GO:0005524">
    <property type="term" value="F:ATP binding"/>
    <property type="evidence" value="ECO:0007669"/>
    <property type="project" value="UniProtKB-KW"/>
</dbReference>
<dbReference type="Proteomes" id="UP000054736">
    <property type="component" value="Unassembled WGS sequence"/>
</dbReference>
<sequence>MSIVILQLSINRLKQKQMLLEETKLAMITLHNVSKSFDGKASYSVRNINLSIVDGETLVLVGSSGSGKSTLLKLINHTLKPTSGWIEIDGKSIEKYRKVQLRRSMGFVFQHTGLFPHMTVAKNISIVMRLMRTPKKQCEQRINELLQLVNLEPEKYYNRYPDELSGGEQQRVGVARALAVNPNYILMDEPFAALDAITREALQNEIIALKEKINKTIIFVTHDINEAFRLADRIAIMHEGYLEQIETKEEVLAHPATDFVKQLLNNKTNN</sequence>
<dbReference type="Gene3D" id="3.40.50.300">
    <property type="entry name" value="P-loop containing nucleotide triphosphate hydrolases"/>
    <property type="match status" value="1"/>
</dbReference>
<dbReference type="InterPro" id="IPR027417">
    <property type="entry name" value="P-loop_NTPase"/>
</dbReference>
<dbReference type="FunFam" id="3.40.50.300:FF:000425">
    <property type="entry name" value="Probable ABC transporter, ATP-binding subunit"/>
    <property type="match status" value="1"/>
</dbReference>
<dbReference type="PANTHER" id="PTHR43117:SF4">
    <property type="entry name" value="OSMOPROTECTANT IMPORT ATP-BINDING PROTEIN OSMV"/>
    <property type="match status" value="1"/>
</dbReference>
<evidence type="ECO:0000313" key="7">
    <source>
        <dbReference type="Proteomes" id="UP000054736"/>
    </source>
</evidence>
<protein>
    <submittedName>
        <fullName evidence="6">Spermidine/putrescine transport system ATP-binding protein PotA</fullName>
    </submittedName>
</protein>
<accession>A0A0W0SVU8</accession>
<dbReference type="PROSITE" id="PS00211">
    <property type="entry name" value="ABC_TRANSPORTER_1"/>
    <property type="match status" value="1"/>
</dbReference>
<feature type="domain" description="ABC transporter" evidence="5">
    <location>
        <begin position="28"/>
        <end position="264"/>
    </location>
</feature>
<evidence type="ECO:0000259" key="5">
    <source>
        <dbReference type="PROSITE" id="PS50893"/>
    </source>
</evidence>
<dbReference type="EMBL" id="LNXY01000020">
    <property type="protein sequence ID" value="KTC87483.1"/>
    <property type="molecule type" value="Genomic_DNA"/>
</dbReference>
<dbReference type="AlphaFoldDB" id="A0A0W0SVU8"/>
<reference evidence="6 7" key="1">
    <citation type="submission" date="2015-11" db="EMBL/GenBank/DDBJ databases">
        <title>Genomic analysis of 38 Legionella species identifies large and diverse effector repertoires.</title>
        <authorList>
            <person name="Burstein D."/>
            <person name="Amaro F."/>
            <person name="Zusman T."/>
            <person name="Lifshitz Z."/>
            <person name="Cohen O."/>
            <person name="Gilbert J.A."/>
            <person name="Pupko T."/>
            <person name="Shuman H.A."/>
            <person name="Segal G."/>
        </authorList>
    </citation>
    <scope>NUCLEOTIDE SEQUENCE [LARGE SCALE GENOMIC DNA]</scope>
    <source>
        <strain evidence="6 7">ATCC 700990</strain>
    </source>
</reference>
<keyword evidence="3" id="KW-0547">Nucleotide-binding</keyword>
<dbReference type="SMART" id="SM00382">
    <property type="entry name" value="AAA"/>
    <property type="match status" value="1"/>
</dbReference>
<keyword evidence="2" id="KW-0813">Transport</keyword>
<dbReference type="PATRIC" id="fig|1212489.4.peg.1160"/>
<dbReference type="GO" id="GO:0015697">
    <property type="term" value="P:quaternary ammonium group transport"/>
    <property type="evidence" value="ECO:0007669"/>
    <property type="project" value="UniProtKB-ARBA"/>
</dbReference>
<dbReference type="PANTHER" id="PTHR43117">
    <property type="entry name" value="OSMOPROTECTANT IMPORT ATP-BINDING PROTEIN OSMV"/>
    <property type="match status" value="1"/>
</dbReference>
<name>A0A0W0SVU8_9GAMM</name>
<organism evidence="6 7">
    <name type="scientific">Legionella drozanskii LLAP-1</name>
    <dbReference type="NCBI Taxonomy" id="1212489"/>
    <lineage>
        <taxon>Bacteria</taxon>
        <taxon>Pseudomonadati</taxon>
        <taxon>Pseudomonadota</taxon>
        <taxon>Gammaproteobacteria</taxon>
        <taxon>Legionellales</taxon>
        <taxon>Legionellaceae</taxon>
        <taxon>Legionella</taxon>
    </lineage>
</organism>
<dbReference type="InterPro" id="IPR003593">
    <property type="entry name" value="AAA+_ATPase"/>
</dbReference>
<evidence type="ECO:0000256" key="1">
    <source>
        <dbReference type="ARBA" id="ARBA00005417"/>
    </source>
</evidence>
<dbReference type="STRING" id="1212489.Ldro_1102"/>
<dbReference type="RefSeq" id="WP_238583977.1">
    <property type="nucleotide sequence ID" value="NZ_CAAAIU010000007.1"/>
</dbReference>
<comment type="caution">
    <text evidence="6">The sequence shown here is derived from an EMBL/GenBank/DDBJ whole genome shotgun (WGS) entry which is preliminary data.</text>
</comment>
<evidence type="ECO:0000256" key="2">
    <source>
        <dbReference type="ARBA" id="ARBA00022448"/>
    </source>
</evidence>
<keyword evidence="7" id="KW-1185">Reference proteome</keyword>
<proteinExistence type="inferred from homology"/>
<evidence type="ECO:0000313" key="6">
    <source>
        <dbReference type="EMBL" id="KTC87483.1"/>
    </source>
</evidence>
<evidence type="ECO:0000256" key="3">
    <source>
        <dbReference type="ARBA" id="ARBA00022741"/>
    </source>
</evidence>